<reference evidence="2 3" key="1">
    <citation type="journal article" date="2019" name="Genome Biol. Evol.">
        <title>Insights into the evolution of the New World diploid cottons (Gossypium, subgenus Houzingenia) based on genome sequencing.</title>
        <authorList>
            <person name="Grover C.E."/>
            <person name="Arick M.A. 2nd"/>
            <person name="Thrash A."/>
            <person name="Conover J.L."/>
            <person name="Sanders W.S."/>
            <person name="Peterson D.G."/>
            <person name="Frelichowski J.E."/>
            <person name="Scheffler J.A."/>
            <person name="Scheffler B.E."/>
            <person name="Wendel J.F."/>
        </authorList>
    </citation>
    <scope>NUCLEOTIDE SEQUENCE [LARGE SCALE GENOMIC DNA]</scope>
    <source>
        <strain evidence="2">185</strain>
        <tissue evidence="2">Leaf</tissue>
    </source>
</reference>
<evidence type="ECO:0000313" key="2">
    <source>
        <dbReference type="EMBL" id="MBA0701462.1"/>
    </source>
</evidence>
<organism evidence="2 3">
    <name type="scientific">Gossypium aridum</name>
    <name type="common">American cotton</name>
    <name type="synonym">Erioxylum aridum</name>
    <dbReference type="NCBI Taxonomy" id="34290"/>
    <lineage>
        <taxon>Eukaryota</taxon>
        <taxon>Viridiplantae</taxon>
        <taxon>Streptophyta</taxon>
        <taxon>Embryophyta</taxon>
        <taxon>Tracheophyta</taxon>
        <taxon>Spermatophyta</taxon>
        <taxon>Magnoliopsida</taxon>
        <taxon>eudicotyledons</taxon>
        <taxon>Gunneridae</taxon>
        <taxon>Pentapetalae</taxon>
        <taxon>rosids</taxon>
        <taxon>malvids</taxon>
        <taxon>Malvales</taxon>
        <taxon>Malvaceae</taxon>
        <taxon>Malvoideae</taxon>
        <taxon>Gossypium</taxon>
    </lineage>
</organism>
<name>A0A7J8YQ30_GOSAI</name>
<dbReference type="PANTHER" id="PTHR47723:SF19">
    <property type="entry name" value="POLYNUCLEOTIDYL TRANSFERASE, RIBONUCLEASE H-LIKE SUPERFAMILY PROTEIN"/>
    <property type="match status" value="1"/>
</dbReference>
<comment type="caution">
    <text evidence="2">The sequence shown here is derived from an EMBL/GenBank/DDBJ whole genome shotgun (WGS) entry which is preliminary data.</text>
</comment>
<evidence type="ECO:0000313" key="3">
    <source>
        <dbReference type="Proteomes" id="UP000593577"/>
    </source>
</evidence>
<dbReference type="GO" id="GO:0003676">
    <property type="term" value="F:nucleic acid binding"/>
    <property type="evidence" value="ECO:0007669"/>
    <property type="project" value="InterPro"/>
</dbReference>
<feature type="domain" description="RNase H type-1" evidence="1">
    <location>
        <begin position="6"/>
        <end position="75"/>
    </location>
</feature>
<proteinExistence type="predicted"/>
<dbReference type="GO" id="GO:0004523">
    <property type="term" value="F:RNA-DNA hybrid ribonuclease activity"/>
    <property type="evidence" value="ECO:0007669"/>
    <property type="project" value="InterPro"/>
</dbReference>
<dbReference type="Pfam" id="PF13456">
    <property type="entry name" value="RVT_3"/>
    <property type="match status" value="1"/>
</dbReference>
<gene>
    <name evidence="2" type="ORF">Goari_026811</name>
</gene>
<dbReference type="InterPro" id="IPR053151">
    <property type="entry name" value="RNase_H-like"/>
</dbReference>
<dbReference type="EMBL" id="JABFAA010273400">
    <property type="protein sequence ID" value="MBA0701462.1"/>
    <property type="molecule type" value="Genomic_DNA"/>
</dbReference>
<accession>A0A7J8YQ30</accession>
<sequence>VPRDVASGRVIKDNQGRWILGFNKRLDQCSVFNAELWDILDGLFLLQNRHCNKVLIKTNSMKELEYIPKEENSKADSVTKIAFERNEGL</sequence>
<feature type="non-terminal residue" evidence="2">
    <location>
        <position position="89"/>
    </location>
</feature>
<dbReference type="Proteomes" id="UP000593577">
    <property type="component" value="Unassembled WGS sequence"/>
</dbReference>
<dbReference type="PANTHER" id="PTHR47723">
    <property type="entry name" value="OS05G0353850 PROTEIN"/>
    <property type="match status" value="1"/>
</dbReference>
<evidence type="ECO:0000259" key="1">
    <source>
        <dbReference type="Pfam" id="PF13456"/>
    </source>
</evidence>
<keyword evidence="3" id="KW-1185">Reference proteome</keyword>
<protein>
    <recommendedName>
        <fullName evidence="1">RNase H type-1 domain-containing protein</fullName>
    </recommendedName>
</protein>
<dbReference type="AlphaFoldDB" id="A0A7J8YQ30"/>
<dbReference type="InterPro" id="IPR002156">
    <property type="entry name" value="RNaseH_domain"/>
</dbReference>